<proteinExistence type="predicted"/>
<dbReference type="CDD" id="cd01650">
    <property type="entry name" value="RT_nLTR_like"/>
    <property type="match status" value="1"/>
</dbReference>
<dbReference type="Pfam" id="PF03372">
    <property type="entry name" value="Exo_endo_phos"/>
    <property type="match status" value="1"/>
</dbReference>
<gene>
    <name evidence="1" type="ORF">PACLA_8A063810</name>
</gene>
<comment type="caution">
    <text evidence="1">The sequence shown here is derived from an EMBL/GenBank/DDBJ whole genome shotgun (WGS) entry which is preliminary data.</text>
</comment>
<dbReference type="PANTHER" id="PTHR46670">
    <property type="entry name" value="ENDO/EXONUCLEASE/PHOSPHATASE DOMAIN-CONTAINING PROTEIN"/>
    <property type="match status" value="1"/>
</dbReference>
<name>A0A7D9HIB6_PARCT</name>
<dbReference type="OrthoDB" id="10067249at2759"/>
<dbReference type="InterPro" id="IPR036691">
    <property type="entry name" value="Endo/exonu/phosph_ase_sf"/>
</dbReference>
<keyword evidence="2" id="KW-1185">Reference proteome</keyword>
<dbReference type="AlphaFoldDB" id="A0A7D9HIB6"/>
<dbReference type="Proteomes" id="UP001152795">
    <property type="component" value="Unassembled WGS sequence"/>
</dbReference>
<dbReference type="EMBL" id="CACRXK020000929">
    <property type="protein sequence ID" value="CAB3985840.1"/>
    <property type="molecule type" value="Genomic_DNA"/>
</dbReference>
<dbReference type="Pfam" id="PF00078">
    <property type="entry name" value="RVT_1"/>
    <property type="match status" value="1"/>
</dbReference>
<dbReference type="SUPFAM" id="SSF56219">
    <property type="entry name" value="DNase I-like"/>
    <property type="match status" value="1"/>
</dbReference>
<evidence type="ECO:0000313" key="1">
    <source>
        <dbReference type="EMBL" id="CAB3985840.1"/>
    </source>
</evidence>
<organism evidence="1 2">
    <name type="scientific">Paramuricea clavata</name>
    <name type="common">Red gorgonian</name>
    <name type="synonym">Violescent sea-whip</name>
    <dbReference type="NCBI Taxonomy" id="317549"/>
    <lineage>
        <taxon>Eukaryota</taxon>
        <taxon>Metazoa</taxon>
        <taxon>Cnidaria</taxon>
        <taxon>Anthozoa</taxon>
        <taxon>Octocorallia</taxon>
        <taxon>Malacalcyonacea</taxon>
        <taxon>Plexauridae</taxon>
        <taxon>Paramuricea</taxon>
    </lineage>
</organism>
<evidence type="ECO:0000313" key="2">
    <source>
        <dbReference type="Proteomes" id="UP001152795"/>
    </source>
</evidence>
<dbReference type="InterPro" id="IPR000477">
    <property type="entry name" value="RT_dom"/>
</dbReference>
<protein>
    <submittedName>
        <fullName evidence="1">Uncharacterized protein</fullName>
    </submittedName>
</protein>
<dbReference type="PANTHER" id="PTHR46670:SF3">
    <property type="entry name" value="ENDONUCLEASE_EXONUCLEASE_PHOSPHATASE DOMAIN-CONTAINING PROTEIN"/>
    <property type="match status" value="1"/>
</dbReference>
<dbReference type="PROSITE" id="PS50878">
    <property type="entry name" value="RT_POL"/>
    <property type="match status" value="1"/>
</dbReference>
<reference evidence="1" key="1">
    <citation type="submission" date="2020-04" db="EMBL/GenBank/DDBJ databases">
        <authorList>
            <person name="Alioto T."/>
            <person name="Alioto T."/>
            <person name="Gomez Garrido J."/>
        </authorList>
    </citation>
    <scope>NUCLEOTIDE SEQUENCE</scope>
    <source>
        <strain evidence="1">A484AB</strain>
    </source>
</reference>
<sequence>MNAQSLRNKTTDFVDYVCENKFDLVAVTETWLQKKDDAVRVELCPAGYKLVDHPRLKRGGGGIGLLHRDSFRVTRIRTGEEESLDYSELIIQLSTSCKLRTIIVYRSPPSVGHRASMSTFLKEFSDILESVILSKECLLVLGDFNVHVDDSIDADAMKFLDLLDSLGLEQHVTQPTHIHGHTLDLIITRKMESLIGSPPRSCHYFSDHAAVHSSIRIEKLVTKAKKVTYRKTKNVDLQCLRQDLAVSDLCTQEHSEHLITNNEGLDKLVCSYNTVLSSITNSHAPLTTKVVRSRPQVPWYNKEIAEAKRKRRRAERVWRRSGSAEDLLVFKRLKNHVTYISNKARKQFYVNFINEQDGDQRKLFKATKALLLPKSDLFFPDYHNNTALANHIGSYFHHKVINIREELDVAHASHDERVRVIDDPEFNTEHDRLSNFKELTQEDVHQLIRASTKKTCMLDPMPTSLLTNCLEEILPVITSMINSSLSLGYVPTEWKAALVDPRLKKPGYNVSFPNLRPVSNLQFVAKLTEKVVCNQTQDHILRSDLYPVLQSAYRTGHSTETALLKVHNDILLNMNNQKVTLLVLLDLSSAFDMVDHQVLLRRLQVTFGITGNALEWFRSYLSGRSQRVVINGSHSREFPLMYGVPQGSCLGPLLFIVYSSKLFEVIKNHLPDAHAYADDTQLYISFKPDSTASELEAVTLLQNCIADIKTWMIVDKLKLNDDKTEFIIIGTRAQLNKIKITELRIGQVMVSSVSDARNLGSWFDNILNGLQAVKRLDELQEFERHPSKYRQCDRTYWENGIMEERQKRPRLSVTPLEGDADEINIDKLNHAELKAKLKQMNVKTRIKNVDRLSC</sequence>
<dbReference type="Gene3D" id="3.60.10.10">
    <property type="entry name" value="Endonuclease/exonuclease/phosphatase"/>
    <property type="match status" value="1"/>
</dbReference>
<dbReference type="GO" id="GO:0003824">
    <property type="term" value="F:catalytic activity"/>
    <property type="evidence" value="ECO:0007669"/>
    <property type="project" value="InterPro"/>
</dbReference>
<dbReference type="InterPro" id="IPR005135">
    <property type="entry name" value="Endo/exonuclease/phosphatase"/>
</dbReference>
<accession>A0A7D9HIB6</accession>